<accession>A0A5Q4Z315</accession>
<sequence>MPSLSRLLGGYDFSGPRLPDRVAIAPTHRSQSRSQPASTAATRPVISTVRSKAEPARARKQAPQAHHASDAANIRRDPRGRFDSGLL</sequence>
<feature type="region of interest" description="Disordered" evidence="1">
    <location>
        <begin position="26"/>
        <end position="87"/>
    </location>
</feature>
<keyword evidence="3" id="KW-1185">Reference proteome</keyword>
<feature type="region of interest" description="Disordered" evidence="1">
    <location>
        <begin position="1"/>
        <end position="20"/>
    </location>
</feature>
<evidence type="ECO:0000256" key="1">
    <source>
        <dbReference type="SAM" id="MobiDB-lite"/>
    </source>
</evidence>
<feature type="compositionally biased region" description="Basic and acidic residues" evidence="1">
    <location>
        <begin position="67"/>
        <end position="87"/>
    </location>
</feature>
<dbReference type="EMBL" id="LR699554">
    <property type="protein sequence ID" value="VVD31974.1"/>
    <property type="molecule type" value="Genomic_DNA"/>
</dbReference>
<dbReference type="AlphaFoldDB" id="A0A5Q4Z315"/>
<dbReference type="KEGG" id="pdio:PDMSB3_0676.1"/>
<name>A0A5Q4Z315_9BURK</name>
<feature type="compositionally biased region" description="Polar residues" evidence="1">
    <location>
        <begin position="28"/>
        <end position="41"/>
    </location>
</feature>
<gene>
    <name evidence="2" type="ORF">PDMSB3_0676</name>
</gene>
<protein>
    <submittedName>
        <fullName evidence="2">Uncharacterized protein</fullName>
    </submittedName>
</protein>
<dbReference type="Proteomes" id="UP000325811">
    <property type="component" value="Chromosome II"/>
</dbReference>
<reference evidence="2 3" key="1">
    <citation type="submission" date="2019-08" db="EMBL/GenBank/DDBJ databases">
        <authorList>
            <person name="Herpell B J."/>
        </authorList>
    </citation>
    <scope>NUCLEOTIDE SEQUENCE [LARGE SCALE GENOMIC DNA]</scope>
    <source>
        <strain evidence="3">Msb3</strain>
    </source>
</reference>
<evidence type="ECO:0000313" key="3">
    <source>
        <dbReference type="Proteomes" id="UP000325811"/>
    </source>
</evidence>
<organism evidence="2 3">
    <name type="scientific">Paraburkholderia dioscoreae</name>
    <dbReference type="NCBI Taxonomy" id="2604047"/>
    <lineage>
        <taxon>Bacteria</taxon>
        <taxon>Pseudomonadati</taxon>
        <taxon>Pseudomonadota</taxon>
        <taxon>Betaproteobacteria</taxon>
        <taxon>Burkholderiales</taxon>
        <taxon>Burkholderiaceae</taxon>
        <taxon>Paraburkholderia</taxon>
    </lineage>
</organism>
<evidence type="ECO:0000313" key="2">
    <source>
        <dbReference type="EMBL" id="VVD31974.1"/>
    </source>
</evidence>
<proteinExistence type="predicted"/>